<keyword evidence="2" id="KW-1185">Reference proteome</keyword>
<dbReference type="EMBL" id="JAHRIP010029637">
    <property type="protein sequence ID" value="MEQ2291972.1"/>
    <property type="molecule type" value="Genomic_DNA"/>
</dbReference>
<name>A0ABV0YDT3_9TELE</name>
<dbReference type="Proteomes" id="UP001469553">
    <property type="component" value="Unassembled WGS sequence"/>
</dbReference>
<evidence type="ECO:0000313" key="1">
    <source>
        <dbReference type="EMBL" id="MEQ2291972.1"/>
    </source>
</evidence>
<protein>
    <submittedName>
        <fullName evidence="1">Uncharacterized protein</fullName>
    </submittedName>
</protein>
<reference evidence="1 2" key="1">
    <citation type="submission" date="2021-06" db="EMBL/GenBank/DDBJ databases">
        <authorList>
            <person name="Palmer J.M."/>
        </authorList>
    </citation>
    <scope>NUCLEOTIDE SEQUENCE [LARGE SCALE GENOMIC DNA]</scope>
    <source>
        <strain evidence="1 2">AS_MEX2019</strain>
        <tissue evidence="1">Muscle</tissue>
    </source>
</reference>
<organism evidence="1 2">
    <name type="scientific">Ameca splendens</name>
    <dbReference type="NCBI Taxonomy" id="208324"/>
    <lineage>
        <taxon>Eukaryota</taxon>
        <taxon>Metazoa</taxon>
        <taxon>Chordata</taxon>
        <taxon>Craniata</taxon>
        <taxon>Vertebrata</taxon>
        <taxon>Euteleostomi</taxon>
        <taxon>Actinopterygii</taxon>
        <taxon>Neopterygii</taxon>
        <taxon>Teleostei</taxon>
        <taxon>Neoteleostei</taxon>
        <taxon>Acanthomorphata</taxon>
        <taxon>Ovalentaria</taxon>
        <taxon>Atherinomorphae</taxon>
        <taxon>Cyprinodontiformes</taxon>
        <taxon>Goodeidae</taxon>
        <taxon>Ameca</taxon>
    </lineage>
</organism>
<accession>A0ABV0YDT3</accession>
<sequence length="72" mass="8319">MWKKVFCSDKTKILCLASWSPFLTFILSLAGYPGISMRKIRPAASVVPDELSIKIYYFYKFSESLCMWVKLA</sequence>
<feature type="non-terminal residue" evidence="1">
    <location>
        <position position="72"/>
    </location>
</feature>
<comment type="caution">
    <text evidence="1">The sequence shown here is derived from an EMBL/GenBank/DDBJ whole genome shotgun (WGS) entry which is preliminary data.</text>
</comment>
<gene>
    <name evidence="1" type="ORF">AMECASPLE_018338</name>
</gene>
<proteinExistence type="predicted"/>
<evidence type="ECO:0000313" key="2">
    <source>
        <dbReference type="Proteomes" id="UP001469553"/>
    </source>
</evidence>